<evidence type="ECO:0000313" key="2">
    <source>
        <dbReference type="EMBL" id="RIQ18420.1"/>
    </source>
</evidence>
<organism evidence="2 3">
    <name type="scientific">Jiangella rhizosphaerae</name>
    <dbReference type="NCBI Taxonomy" id="2293569"/>
    <lineage>
        <taxon>Bacteria</taxon>
        <taxon>Bacillati</taxon>
        <taxon>Actinomycetota</taxon>
        <taxon>Actinomycetes</taxon>
        <taxon>Jiangellales</taxon>
        <taxon>Jiangellaceae</taxon>
        <taxon>Jiangella</taxon>
    </lineage>
</organism>
<dbReference type="EMBL" id="QUAL01000188">
    <property type="protein sequence ID" value="RIQ18420.1"/>
    <property type="molecule type" value="Genomic_DNA"/>
</dbReference>
<dbReference type="AlphaFoldDB" id="A0A418KLK3"/>
<keyword evidence="3" id="KW-1185">Reference proteome</keyword>
<dbReference type="RefSeq" id="WP_119661854.1">
    <property type="nucleotide sequence ID" value="NZ_QUAL01000188.1"/>
</dbReference>
<sequence length="274" mass="30593">MTTDLGLFGPDSVSWRVHREPVLWLAGLRALYLQALHPRAVAGVVQNSDFRRDCWPRLMRTAEYVGIVVYGTTEQAEKAGRRVRRIHDRLRAHDPATGEEFRVDDPHLLRWVHVTEVESFVSTARRARIGLTDADVDRYYAEQTRAAALVGLDPDTVPASAAEVGEFYRSIRPELRLTAEARDVARFLTVPPMPTKVVAVGRPAWLGLATTAFALLPRWARRLYRLPGLPTTDVAASLAITGLRSVINALPVRDGPIYREAMRRAEQARGEVAA</sequence>
<gene>
    <name evidence="2" type="ORF">DY240_21255</name>
</gene>
<dbReference type="PANTHER" id="PTHR36151">
    <property type="entry name" value="BLR2777 PROTEIN"/>
    <property type="match status" value="1"/>
</dbReference>
<dbReference type="OrthoDB" id="108890at2"/>
<dbReference type="GO" id="GO:0016491">
    <property type="term" value="F:oxidoreductase activity"/>
    <property type="evidence" value="ECO:0007669"/>
    <property type="project" value="InterPro"/>
</dbReference>
<dbReference type="Proteomes" id="UP000284057">
    <property type="component" value="Unassembled WGS sequence"/>
</dbReference>
<dbReference type="PANTHER" id="PTHR36151:SF3">
    <property type="entry name" value="ER-BOUND OXYGENASE MPAB_MPAB'_RUBBER OXYGENASE CATALYTIC DOMAIN-CONTAINING PROTEIN"/>
    <property type="match status" value="1"/>
</dbReference>
<proteinExistence type="predicted"/>
<dbReference type="InterPro" id="IPR018713">
    <property type="entry name" value="MPAB/Lcp_cat_dom"/>
</dbReference>
<dbReference type="Pfam" id="PF09995">
    <property type="entry name" value="MPAB_Lcp_cat"/>
    <property type="match status" value="1"/>
</dbReference>
<protein>
    <submittedName>
        <fullName evidence="2">DUF2236 domain-containing protein</fullName>
    </submittedName>
</protein>
<evidence type="ECO:0000313" key="3">
    <source>
        <dbReference type="Proteomes" id="UP000284057"/>
    </source>
</evidence>
<name>A0A418KLK3_9ACTN</name>
<comment type="caution">
    <text evidence="2">The sequence shown here is derived from an EMBL/GenBank/DDBJ whole genome shotgun (WGS) entry which is preliminary data.</text>
</comment>
<accession>A0A418KLK3</accession>
<feature type="domain" description="ER-bound oxygenase mpaB/mpaB'/Rubber oxygenase catalytic" evidence="1">
    <location>
        <begin position="15"/>
        <end position="236"/>
    </location>
</feature>
<reference evidence="2 3" key="1">
    <citation type="submission" date="2018-09" db="EMBL/GenBank/DDBJ databases">
        <title>Isolation, diversity and antifungal activity of actinobacteria from wheat.</title>
        <authorList>
            <person name="Han C."/>
        </authorList>
    </citation>
    <scope>NUCLEOTIDE SEQUENCE [LARGE SCALE GENOMIC DNA]</scope>
    <source>
        <strain evidence="2 3">NEAU-YY265</strain>
    </source>
</reference>
<evidence type="ECO:0000259" key="1">
    <source>
        <dbReference type="Pfam" id="PF09995"/>
    </source>
</evidence>